<keyword evidence="2" id="KW-1185">Reference proteome</keyword>
<dbReference type="EMBL" id="JAHRIQ010099953">
    <property type="protein sequence ID" value="MEQ2253803.1"/>
    <property type="molecule type" value="Genomic_DNA"/>
</dbReference>
<evidence type="ECO:0000313" key="2">
    <source>
        <dbReference type="Proteomes" id="UP001482620"/>
    </source>
</evidence>
<protein>
    <submittedName>
        <fullName evidence="1">Uncharacterized protein</fullName>
    </submittedName>
</protein>
<sequence>MFCNPLLADTSVHPFFLLTCNLSANTLVKPKDANVKKILLGNWTLFFGKLSRPDDRHELKKTEKYCLVSHSAVEGLRRQLYYCTIFLLYFDTALSQTFHQDLRKCYQLVEKRTYVSF</sequence>
<organism evidence="1 2">
    <name type="scientific">Ilyodon furcidens</name>
    <name type="common">goldbreast splitfin</name>
    <dbReference type="NCBI Taxonomy" id="33524"/>
    <lineage>
        <taxon>Eukaryota</taxon>
        <taxon>Metazoa</taxon>
        <taxon>Chordata</taxon>
        <taxon>Craniata</taxon>
        <taxon>Vertebrata</taxon>
        <taxon>Euteleostomi</taxon>
        <taxon>Actinopterygii</taxon>
        <taxon>Neopterygii</taxon>
        <taxon>Teleostei</taxon>
        <taxon>Neoteleostei</taxon>
        <taxon>Acanthomorphata</taxon>
        <taxon>Ovalentaria</taxon>
        <taxon>Atherinomorphae</taxon>
        <taxon>Cyprinodontiformes</taxon>
        <taxon>Goodeidae</taxon>
        <taxon>Ilyodon</taxon>
    </lineage>
</organism>
<name>A0ABV0V8Z8_9TELE</name>
<reference evidence="1 2" key="1">
    <citation type="submission" date="2021-06" db="EMBL/GenBank/DDBJ databases">
        <authorList>
            <person name="Palmer J.M."/>
        </authorList>
    </citation>
    <scope>NUCLEOTIDE SEQUENCE [LARGE SCALE GENOMIC DNA]</scope>
    <source>
        <strain evidence="2">if_2019</strain>
        <tissue evidence="1">Muscle</tissue>
    </source>
</reference>
<gene>
    <name evidence="1" type="ORF">ILYODFUR_036253</name>
</gene>
<evidence type="ECO:0000313" key="1">
    <source>
        <dbReference type="EMBL" id="MEQ2253803.1"/>
    </source>
</evidence>
<dbReference type="Proteomes" id="UP001482620">
    <property type="component" value="Unassembled WGS sequence"/>
</dbReference>
<accession>A0ABV0V8Z8</accession>
<proteinExistence type="predicted"/>
<comment type="caution">
    <text evidence="1">The sequence shown here is derived from an EMBL/GenBank/DDBJ whole genome shotgun (WGS) entry which is preliminary data.</text>
</comment>